<reference evidence="2" key="1">
    <citation type="submission" date="2016-12" db="EMBL/GenBank/DDBJ databases">
        <title>Comparative genomics of four Isosphaeraceae planctomycetes: a common pool of plasmids and glycoside hydrolase genes.</title>
        <authorList>
            <person name="Ivanova A."/>
        </authorList>
    </citation>
    <scope>NUCLEOTIDE SEQUENCE [LARGE SCALE GENOMIC DNA]</scope>
    <source>
        <strain evidence="2">PX4</strain>
    </source>
</reference>
<dbReference type="Gene3D" id="3.40.720.10">
    <property type="entry name" value="Alkaline Phosphatase, subunit A"/>
    <property type="match status" value="1"/>
</dbReference>
<evidence type="ECO:0000313" key="2">
    <source>
        <dbReference type="Proteomes" id="UP000186309"/>
    </source>
</evidence>
<accession>A0A1U7CIT3</accession>
<keyword evidence="2" id="KW-1185">Reference proteome</keyword>
<gene>
    <name evidence="1" type="ORF">BSF38_00248</name>
</gene>
<sequence>MTAWDDASFRRNRRAFLGRSAGSLGLMALAHLLGQESGRGRVFAAGQEIAKFPKARAKSVICLFQHGGPSQMDLFDPKPALARFDGKPYPGKLEIHFNTQAGNVLASPFRFAPRGESGMVLSELLPHTSAIADEITLVRSMTTESVDHEAALRLIHSGKILAGRPTLGSWVIYALGSENRDLPAYVVLSDPGGLPVDGVRNWSSGWLPAVYQGTPFRSGANPVLNLETPKTLTPEARGGQLRFLDALNQAHLARHAGDTELEARIANFETAARMQTAVPDALNLDSEPKAIRSMYGLDNEVTREYGTRCLIARRLIERGVRFVQLFLSGQPWDTHNKNAEMLKSLCARTDQPSAALVLDLRQRGLLDDTIVLWTGEFGRLPVSQGKDGRDHNRHGFSLWLAGGGFKHGYVHGATDDFGYSAVTDAVSVQDLQATILHTLGLDHRRLVFPHEGRDDSLTDHEVTHAKIVPALLA</sequence>
<dbReference type="SUPFAM" id="SSF53649">
    <property type="entry name" value="Alkaline phosphatase-like"/>
    <property type="match status" value="1"/>
</dbReference>
<dbReference type="PANTHER" id="PTHR43737:SF1">
    <property type="entry name" value="DUF1501 DOMAIN-CONTAINING PROTEIN"/>
    <property type="match status" value="1"/>
</dbReference>
<dbReference type="Proteomes" id="UP000186309">
    <property type="component" value="Chromosome"/>
</dbReference>
<dbReference type="KEGG" id="pbor:BSF38_00248"/>
<dbReference type="AlphaFoldDB" id="A0A1U7CIT3"/>
<evidence type="ECO:0008006" key="3">
    <source>
        <dbReference type="Google" id="ProtNLM"/>
    </source>
</evidence>
<dbReference type="PANTHER" id="PTHR43737">
    <property type="entry name" value="BLL7424 PROTEIN"/>
    <property type="match status" value="1"/>
</dbReference>
<dbReference type="EMBL" id="CP019082">
    <property type="protein sequence ID" value="APW58841.1"/>
    <property type="molecule type" value="Genomic_DNA"/>
</dbReference>
<dbReference type="STRING" id="1387353.BSF38_00248"/>
<proteinExistence type="predicted"/>
<dbReference type="InterPro" id="IPR017850">
    <property type="entry name" value="Alkaline_phosphatase_core_sf"/>
</dbReference>
<protein>
    <recommendedName>
        <fullName evidence="3">DUF1501 domain-containing protein</fullName>
    </recommendedName>
</protein>
<dbReference type="Pfam" id="PF07394">
    <property type="entry name" value="DUF1501"/>
    <property type="match status" value="1"/>
</dbReference>
<dbReference type="InterPro" id="IPR010869">
    <property type="entry name" value="DUF1501"/>
</dbReference>
<organism evidence="1 2">
    <name type="scientific">Paludisphaera borealis</name>
    <dbReference type="NCBI Taxonomy" id="1387353"/>
    <lineage>
        <taxon>Bacteria</taxon>
        <taxon>Pseudomonadati</taxon>
        <taxon>Planctomycetota</taxon>
        <taxon>Planctomycetia</taxon>
        <taxon>Isosphaerales</taxon>
        <taxon>Isosphaeraceae</taxon>
        <taxon>Paludisphaera</taxon>
    </lineage>
</organism>
<name>A0A1U7CIT3_9BACT</name>
<evidence type="ECO:0000313" key="1">
    <source>
        <dbReference type="EMBL" id="APW58841.1"/>
    </source>
</evidence>
<dbReference type="OrthoDB" id="127333at2"/>
<dbReference type="RefSeq" id="WP_076343103.1">
    <property type="nucleotide sequence ID" value="NZ_CP019082.1"/>
</dbReference>